<evidence type="ECO:0000256" key="9">
    <source>
        <dbReference type="SAM" id="MobiDB-lite"/>
    </source>
</evidence>
<dbReference type="Pfam" id="PF01061">
    <property type="entry name" value="ABC2_membrane"/>
    <property type="match status" value="2"/>
</dbReference>
<dbReference type="Proteomes" id="UP000799421">
    <property type="component" value="Unassembled WGS sequence"/>
</dbReference>
<organism evidence="12 13">
    <name type="scientific">Piedraia hortae CBS 480.64</name>
    <dbReference type="NCBI Taxonomy" id="1314780"/>
    <lineage>
        <taxon>Eukaryota</taxon>
        <taxon>Fungi</taxon>
        <taxon>Dikarya</taxon>
        <taxon>Ascomycota</taxon>
        <taxon>Pezizomycotina</taxon>
        <taxon>Dothideomycetes</taxon>
        <taxon>Dothideomycetidae</taxon>
        <taxon>Capnodiales</taxon>
        <taxon>Piedraiaceae</taxon>
        <taxon>Piedraia</taxon>
    </lineage>
</organism>
<keyword evidence="7 10" id="KW-1133">Transmembrane helix</keyword>
<dbReference type="InterPro" id="IPR013525">
    <property type="entry name" value="ABC2_TM"/>
</dbReference>
<comment type="subcellular location">
    <subcellularLocation>
        <location evidence="1">Membrane</location>
        <topology evidence="1">Multi-pass membrane protein</topology>
    </subcellularLocation>
</comment>
<dbReference type="Pfam" id="PF00005">
    <property type="entry name" value="ABC_tran"/>
    <property type="match status" value="2"/>
</dbReference>
<dbReference type="InterPro" id="IPR010929">
    <property type="entry name" value="PDR_CDR_ABC"/>
</dbReference>
<feature type="domain" description="ABC transporter" evidence="11">
    <location>
        <begin position="873"/>
        <end position="1111"/>
    </location>
</feature>
<feature type="transmembrane region" description="Helical" evidence="10">
    <location>
        <begin position="1273"/>
        <end position="1300"/>
    </location>
</feature>
<evidence type="ECO:0000313" key="12">
    <source>
        <dbReference type="EMBL" id="KAF2864334.1"/>
    </source>
</evidence>
<dbReference type="InterPro" id="IPR003593">
    <property type="entry name" value="AAA+_ATPase"/>
</dbReference>
<dbReference type="PROSITE" id="PS00211">
    <property type="entry name" value="ABC_TRANSPORTER_1"/>
    <property type="match status" value="1"/>
</dbReference>
<dbReference type="InterPro" id="IPR003439">
    <property type="entry name" value="ABC_transporter-like_ATP-bd"/>
</dbReference>
<keyword evidence="8 10" id="KW-0472">Membrane</keyword>
<keyword evidence="6" id="KW-0067">ATP-binding</keyword>
<keyword evidence="5" id="KW-0547">Nucleotide-binding</keyword>
<feature type="transmembrane region" description="Helical" evidence="10">
    <location>
        <begin position="649"/>
        <end position="667"/>
    </location>
</feature>
<evidence type="ECO:0000256" key="4">
    <source>
        <dbReference type="ARBA" id="ARBA00022692"/>
    </source>
</evidence>
<evidence type="ECO:0000259" key="11">
    <source>
        <dbReference type="PROSITE" id="PS50893"/>
    </source>
</evidence>
<feature type="compositionally biased region" description="Polar residues" evidence="9">
    <location>
        <begin position="37"/>
        <end position="55"/>
    </location>
</feature>
<accession>A0A6A7C9Z1</accession>
<dbReference type="Pfam" id="PF14510">
    <property type="entry name" value="ABC_trans_N"/>
    <property type="match status" value="1"/>
</dbReference>
<dbReference type="PANTHER" id="PTHR19241">
    <property type="entry name" value="ATP-BINDING CASSETTE TRANSPORTER"/>
    <property type="match status" value="1"/>
</dbReference>
<evidence type="ECO:0000313" key="13">
    <source>
        <dbReference type="Proteomes" id="UP000799421"/>
    </source>
</evidence>
<evidence type="ECO:0000256" key="3">
    <source>
        <dbReference type="ARBA" id="ARBA00022448"/>
    </source>
</evidence>
<evidence type="ECO:0000256" key="2">
    <source>
        <dbReference type="ARBA" id="ARBA00006012"/>
    </source>
</evidence>
<sequence length="1520" mass="169515">MGPNESSGVSTDKNCEDARMSENNGVWMDQDREFSGSIGNNADSSGTNRRPTWSSADDAPGPNSSILDRDQTRGTWGEPDIQHVEPQEAMYEYSELQRHLSRKGTATSRGSHTHDNAPEENDFHLDDFLLNGPYDTRTAFKKVGVLYRNLTVKGTGSTATFVRTLPHAVLGTFGPDLYHLLCRYIPPLRRRGEQTRVLLHDFNGCVRPGEMLLVLGRPGAGCSTFLKSISNDRASFTSVEGNVSYGGISAEKQKKTYRGEVNYNPEDDVHFPSLNVWQTLKFALMTKTKKKARPDVLIIADALMKMFGIQHTRLTVVGDEYTRGVSGGERKRVSIAETMASKSTIICWDNATRGLDASTALDYARSLRVMTDITHRTTLVTLYQAGEGIYDLFDKVLVIDQGREIFMGKASEAKQYFIDIGFECPPRQTTADFLTAVTNPVERQFRPGMKASTPKTAKELEDAFRQSPHYLKMRDDMKDYEEYLAQTNHRDAEEFKGTVQAGKSKHVPNRSPYVVSFPRQVSACVKREFWLFFGDRTSLYTKAFVIISNGLIVGSMFYNQSSDTQGAFSRGGTLFMSILFLGWFQMSELIKAVSGRAIIARHRDYAFYRPSAVSVARVITDLPIVAVQALPFALIMYFMTNLTLDAGRFWIYCLFVYTTTLVITALYRMFASISPEIDSAVRFSGLGLNLLVIYTGYVIPKTQLLGRYIWFGWLYYINPISASFEGVLGNEMAGRNMQCAPSQLVPQGRGTDPVHQGCAFPGADVNGHTVTGGKYLSSAFGYSRKHLWRNFGILVAFGVLYMLITIFAVEVVDFSKSGGGALVFKRSKRAKREVATAPADEEMGGETSSEKAAEYSGEEDSALQQITQSKSVFTWRDVEYTVPYVGGEKKLLNKINGYAKPGVMVALVGASGAGKTTLLNTLAQRQTTGVVKGDVLVDGRPLGLDFQRNTGFCLQGDLHDDTATIREALEFSAILRQPASTPKAEKIAYVDQIINLLELEDLQDAIIQSLGVEQRKRLTIGVELAAKPSLLLFLDEPTSGLDSQSAYSIVRFLKKLARAGQAIVCTIHQPSSVLIQEFDMILALIHGNAFYFGSVEDVIDYFSHRGVNCPPDKNVAEFILETAAKPHRRSDGTKIDWAEEWRISPQAQAIIDDIESLKLTQSQSAASTQSVEDEMEFAAPVTLQTVELTKRLFRQYWRNPSYVYGKLFVAVIIGIFNGFTFYKLGHTVQDMQNRMFTSFLILTIPATVVNAVVPKFFSNLSLWQAREHPSRIYGWIAFTTAQVVGEIPQATAQAVLYFLLWYFPAGLPHSAAGYVFLMTWFMFLFMSSWGQWISAFAPSFTVVSNVLPFFFVIFSIFNGVLVPYAAMPQFWRAWMYWLNPSMWWIRGVLSATLQNTEVRCAGSEMARFTPPSGITCADYAASFVRAAGGYLTGSDGAVCGYCPYKNGQEFLRTLNVNNTGEKWRDCGIFAVFVLSNWVLVYAFVLSVRVKNWSFGFGVLGKGLEWVRKTISRRGSWAGYV</sequence>
<evidence type="ECO:0000256" key="10">
    <source>
        <dbReference type="SAM" id="Phobius"/>
    </source>
</evidence>
<feature type="transmembrane region" description="Helical" evidence="10">
    <location>
        <begin position="679"/>
        <end position="699"/>
    </location>
</feature>
<comment type="similarity">
    <text evidence="2">Belongs to the ABC transporter superfamily. ABCG family. PDR (TC 3.A.1.205) subfamily.</text>
</comment>
<feature type="compositionally biased region" description="Polar residues" evidence="9">
    <location>
        <begin position="1"/>
        <end position="12"/>
    </location>
</feature>
<feature type="domain" description="ABC transporter" evidence="11">
    <location>
        <begin position="183"/>
        <end position="426"/>
    </location>
</feature>
<dbReference type="GO" id="GO:0005524">
    <property type="term" value="F:ATP binding"/>
    <property type="evidence" value="ECO:0007669"/>
    <property type="project" value="UniProtKB-KW"/>
</dbReference>
<protein>
    <submittedName>
        <fullName evidence="12">ABC transporter-like protein</fullName>
    </submittedName>
</protein>
<dbReference type="CDD" id="cd03232">
    <property type="entry name" value="ABCG_PDR_domain2"/>
    <property type="match status" value="1"/>
</dbReference>
<keyword evidence="13" id="KW-1185">Reference proteome</keyword>
<feature type="transmembrane region" description="Helical" evidence="10">
    <location>
        <begin position="615"/>
        <end position="637"/>
    </location>
</feature>
<evidence type="ECO:0000256" key="1">
    <source>
        <dbReference type="ARBA" id="ARBA00004141"/>
    </source>
</evidence>
<feature type="transmembrane region" description="Helical" evidence="10">
    <location>
        <begin position="1466"/>
        <end position="1484"/>
    </location>
</feature>
<dbReference type="Pfam" id="PF06422">
    <property type="entry name" value="PDR_CDR"/>
    <property type="match status" value="1"/>
</dbReference>
<dbReference type="InterPro" id="IPR029481">
    <property type="entry name" value="ABC_trans_N"/>
</dbReference>
<feature type="transmembrane region" description="Helical" evidence="10">
    <location>
        <begin position="573"/>
        <end position="594"/>
    </location>
</feature>
<evidence type="ECO:0000256" key="7">
    <source>
        <dbReference type="ARBA" id="ARBA00022989"/>
    </source>
</evidence>
<reference evidence="12" key="1">
    <citation type="journal article" date="2020" name="Stud. Mycol.">
        <title>101 Dothideomycetes genomes: a test case for predicting lifestyles and emergence of pathogens.</title>
        <authorList>
            <person name="Haridas S."/>
            <person name="Albert R."/>
            <person name="Binder M."/>
            <person name="Bloem J."/>
            <person name="Labutti K."/>
            <person name="Salamov A."/>
            <person name="Andreopoulos B."/>
            <person name="Baker S."/>
            <person name="Barry K."/>
            <person name="Bills G."/>
            <person name="Bluhm B."/>
            <person name="Cannon C."/>
            <person name="Castanera R."/>
            <person name="Culley D."/>
            <person name="Daum C."/>
            <person name="Ezra D."/>
            <person name="Gonzalez J."/>
            <person name="Henrissat B."/>
            <person name="Kuo A."/>
            <person name="Liang C."/>
            <person name="Lipzen A."/>
            <person name="Lutzoni F."/>
            <person name="Magnuson J."/>
            <person name="Mondo S."/>
            <person name="Nolan M."/>
            <person name="Ohm R."/>
            <person name="Pangilinan J."/>
            <person name="Park H.-J."/>
            <person name="Ramirez L."/>
            <person name="Alfaro M."/>
            <person name="Sun H."/>
            <person name="Tritt A."/>
            <person name="Yoshinaga Y."/>
            <person name="Zwiers L.-H."/>
            <person name="Turgeon B."/>
            <person name="Goodwin S."/>
            <person name="Spatafora J."/>
            <person name="Crous P."/>
            <person name="Grigoriev I."/>
        </authorList>
    </citation>
    <scope>NUCLEOTIDE SEQUENCE</scope>
    <source>
        <strain evidence="12">CBS 480.64</strain>
    </source>
</reference>
<dbReference type="SMART" id="SM00382">
    <property type="entry name" value="AAA"/>
    <property type="match status" value="2"/>
</dbReference>
<dbReference type="GO" id="GO:0016887">
    <property type="term" value="F:ATP hydrolysis activity"/>
    <property type="evidence" value="ECO:0007669"/>
    <property type="project" value="InterPro"/>
</dbReference>
<proteinExistence type="inferred from homology"/>
<dbReference type="CDD" id="cd03233">
    <property type="entry name" value="ABCG_PDR_domain1"/>
    <property type="match status" value="1"/>
</dbReference>
<feature type="transmembrane region" description="Helical" evidence="10">
    <location>
        <begin position="791"/>
        <end position="809"/>
    </location>
</feature>
<dbReference type="PROSITE" id="PS50893">
    <property type="entry name" value="ABC_TRANSPORTER_2"/>
    <property type="match status" value="2"/>
</dbReference>
<dbReference type="GO" id="GO:0016020">
    <property type="term" value="C:membrane"/>
    <property type="evidence" value="ECO:0007669"/>
    <property type="project" value="UniProtKB-SubCell"/>
</dbReference>
<evidence type="ECO:0000256" key="5">
    <source>
        <dbReference type="ARBA" id="ARBA00022741"/>
    </source>
</evidence>
<feature type="region of interest" description="Disordered" evidence="9">
    <location>
        <begin position="1"/>
        <end position="119"/>
    </location>
</feature>
<evidence type="ECO:0000256" key="8">
    <source>
        <dbReference type="ARBA" id="ARBA00023136"/>
    </source>
</evidence>
<dbReference type="EMBL" id="MU005957">
    <property type="protein sequence ID" value="KAF2864334.1"/>
    <property type="molecule type" value="Genomic_DNA"/>
</dbReference>
<name>A0A6A7C9Z1_9PEZI</name>
<keyword evidence="3" id="KW-0813">Transport</keyword>
<feature type="transmembrane region" description="Helical" evidence="10">
    <location>
        <begin position="1234"/>
        <end position="1253"/>
    </location>
</feature>
<dbReference type="InterPro" id="IPR034001">
    <property type="entry name" value="ABCG_PDR_1"/>
</dbReference>
<feature type="transmembrane region" description="Helical" evidence="10">
    <location>
        <begin position="1202"/>
        <end position="1222"/>
    </location>
</feature>
<feature type="transmembrane region" description="Helical" evidence="10">
    <location>
        <begin position="539"/>
        <end position="558"/>
    </location>
</feature>
<dbReference type="Gene3D" id="3.40.50.300">
    <property type="entry name" value="P-loop containing nucleotide triphosphate hydrolases"/>
    <property type="match status" value="2"/>
</dbReference>
<keyword evidence="4 10" id="KW-0812">Transmembrane</keyword>
<dbReference type="InterPro" id="IPR027417">
    <property type="entry name" value="P-loop_NTPase"/>
</dbReference>
<gene>
    <name evidence="12" type="ORF">K470DRAFT_253995</name>
</gene>
<dbReference type="FunFam" id="3.40.50.300:FF:000054">
    <property type="entry name" value="ABC multidrug transporter atrF"/>
    <property type="match status" value="1"/>
</dbReference>
<dbReference type="OrthoDB" id="245989at2759"/>
<dbReference type="InterPro" id="IPR017871">
    <property type="entry name" value="ABC_transporter-like_CS"/>
</dbReference>
<feature type="transmembrane region" description="Helical" evidence="10">
    <location>
        <begin position="1346"/>
        <end position="1366"/>
    </location>
</feature>
<evidence type="ECO:0000256" key="6">
    <source>
        <dbReference type="ARBA" id="ARBA00022840"/>
    </source>
</evidence>
<dbReference type="InterPro" id="IPR034003">
    <property type="entry name" value="ABCG_PDR_2"/>
</dbReference>
<dbReference type="SUPFAM" id="SSF52540">
    <property type="entry name" value="P-loop containing nucleoside triphosphate hydrolases"/>
    <property type="match status" value="2"/>
</dbReference>
<dbReference type="GO" id="GO:0140359">
    <property type="term" value="F:ABC-type transporter activity"/>
    <property type="evidence" value="ECO:0007669"/>
    <property type="project" value="InterPro"/>
</dbReference>